<evidence type="ECO:0000256" key="5">
    <source>
        <dbReference type="ARBA" id="ARBA00022692"/>
    </source>
</evidence>
<keyword evidence="8" id="KW-0626">Porin</keyword>
<evidence type="ECO:0000256" key="9">
    <source>
        <dbReference type="ARBA" id="ARBA00023136"/>
    </source>
</evidence>
<keyword evidence="7" id="KW-0406">Ion transport</keyword>
<feature type="chain" id="PRO_5014678506" evidence="11">
    <location>
        <begin position="22"/>
        <end position="374"/>
    </location>
</feature>
<keyword evidence="5" id="KW-0812">Transmembrane</keyword>
<dbReference type="InterPro" id="IPR033900">
    <property type="entry name" value="Gram_neg_porin_domain"/>
</dbReference>
<dbReference type="PANTHER" id="PTHR34501:SF9">
    <property type="entry name" value="MAJOR OUTER MEMBRANE PROTEIN P.IA"/>
    <property type="match status" value="1"/>
</dbReference>
<evidence type="ECO:0000259" key="12">
    <source>
        <dbReference type="Pfam" id="PF13609"/>
    </source>
</evidence>
<name>A0A2N4TVG5_RALPI</name>
<organism evidence="13 14">
    <name type="scientific">Ralstonia pickettii</name>
    <name type="common">Burkholderia pickettii</name>
    <dbReference type="NCBI Taxonomy" id="329"/>
    <lineage>
        <taxon>Bacteria</taxon>
        <taxon>Pseudomonadati</taxon>
        <taxon>Pseudomonadota</taxon>
        <taxon>Betaproteobacteria</taxon>
        <taxon>Burkholderiales</taxon>
        <taxon>Burkholderiaceae</taxon>
        <taxon>Ralstonia</taxon>
    </lineage>
</organism>
<evidence type="ECO:0000256" key="8">
    <source>
        <dbReference type="ARBA" id="ARBA00023114"/>
    </source>
</evidence>
<reference evidence="13 14" key="1">
    <citation type="submission" date="2017-12" db="EMBL/GenBank/DDBJ databases">
        <title>Draft genome sequence of Ralstonia pickettii 52.</title>
        <authorList>
            <person name="Zheng B."/>
        </authorList>
    </citation>
    <scope>NUCLEOTIDE SEQUENCE [LARGE SCALE GENOMIC DNA]</scope>
    <source>
        <strain evidence="13 14">52</strain>
    </source>
</reference>
<feature type="signal peptide" evidence="11">
    <location>
        <begin position="1"/>
        <end position="21"/>
    </location>
</feature>
<accession>A0A2N4TVG5</accession>
<feature type="domain" description="Porin" evidence="12">
    <location>
        <begin position="9"/>
        <end position="343"/>
    </location>
</feature>
<keyword evidence="9" id="KW-0472">Membrane</keyword>
<evidence type="ECO:0000256" key="1">
    <source>
        <dbReference type="ARBA" id="ARBA00004571"/>
    </source>
</evidence>
<dbReference type="EMBL" id="PKQE01000001">
    <property type="protein sequence ID" value="PLC43674.1"/>
    <property type="molecule type" value="Genomic_DNA"/>
</dbReference>
<dbReference type="Gene3D" id="2.40.160.10">
    <property type="entry name" value="Porin"/>
    <property type="match status" value="1"/>
</dbReference>
<evidence type="ECO:0000313" key="14">
    <source>
        <dbReference type="Proteomes" id="UP000234456"/>
    </source>
</evidence>
<dbReference type="InterPro" id="IPR050298">
    <property type="entry name" value="Gram-neg_bact_OMP"/>
</dbReference>
<dbReference type="SUPFAM" id="SSF56935">
    <property type="entry name" value="Porins"/>
    <property type="match status" value="1"/>
</dbReference>
<evidence type="ECO:0000313" key="13">
    <source>
        <dbReference type="EMBL" id="PLC43674.1"/>
    </source>
</evidence>
<evidence type="ECO:0000256" key="11">
    <source>
        <dbReference type="SAM" id="SignalP"/>
    </source>
</evidence>
<dbReference type="GO" id="GO:0009279">
    <property type="term" value="C:cell outer membrane"/>
    <property type="evidence" value="ECO:0007669"/>
    <property type="project" value="UniProtKB-SubCell"/>
</dbReference>
<dbReference type="GO" id="GO:0006811">
    <property type="term" value="P:monoatomic ion transport"/>
    <property type="evidence" value="ECO:0007669"/>
    <property type="project" value="UniProtKB-KW"/>
</dbReference>
<evidence type="ECO:0000256" key="6">
    <source>
        <dbReference type="ARBA" id="ARBA00022729"/>
    </source>
</evidence>
<comment type="subunit">
    <text evidence="2">Homotrimer.</text>
</comment>
<dbReference type="CDD" id="cd00342">
    <property type="entry name" value="gram_neg_porins"/>
    <property type="match status" value="1"/>
</dbReference>
<dbReference type="GO" id="GO:0015288">
    <property type="term" value="F:porin activity"/>
    <property type="evidence" value="ECO:0007669"/>
    <property type="project" value="UniProtKB-KW"/>
</dbReference>
<protein>
    <submittedName>
        <fullName evidence="13">Porin</fullName>
    </submittedName>
</protein>
<evidence type="ECO:0000256" key="3">
    <source>
        <dbReference type="ARBA" id="ARBA00022448"/>
    </source>
</evidence>
<dbReference type="GO" id="GO:0046930">
    <property type="term" value="C:pore complex"/>
    <property type="evidence" value="ECO:0007669"/>
    <property type="project" value="UniProtKB-KW"/>
</dbReference>
<evidence type="ECO:0000256" key="2">
    <source>
        <dbReference type="ARBA" id="ARBA00011233"/>
    </source>
</evidence>
<dbReference type="Pfam" id="PF13609">
    <property type="entry name" value="Porin_4"/>
    <property type="match status" value="1"/>
</dbReference>
<keyword evidence="3" id="KW-0813">Transport</keyword>
<evidence type="ECO:0000256" key="7">
    <source>
        <dbReference type="ARBA" id="ARBA00023065"/>
    </source>
</evidence>
<evidence type="ECO:0000256" key="10">
    <source>
        <dbReference type="ARBA" id="ARBA00023237"/>
    </source>
</evidence>
<dbReference type="OrthoDB" id="8982743at2"/>
<dbReference type="AlphaFoldDB" id="A0A2N4TVG5"/>
<dbReference type="Proteomes" id="UP000234456">
    <property type="component" value="Unassembled WGS sequence"/>
</dbReference>
<comment type="subcellular location">
    <subcellularLocation>
        <location evidence="1">Cell outer membrane</location>
        <topology evidence="1">Multi-pass membrane protein</topology>
    </subcellularLocation>
</comment>
<dbReference type="InterPro" id="IPR023614">
    <property type="entry name" value="Porin_dom_sf"/>
</dbReference>
<keyword evidence="10" id="KW-0998">Cell outer membrane</keyword>
<evidence type="ECO:0000256" key="4">
    <source>
        <dbReference type="ARBA" id="ARBA00022452"/>
    </source>
</evidence>
<keyword evidence="4" id="KW-1134">Transmembrane beta strand</keyword>
<keyword evidence="6 11" id="KW-0732">Signal</keyword>
<gene>
    <name evidence="13" type="ORF">C0Q88_02895</name>
</gene>
<sequence>MRITQCAIASTLLCAAGSSLAQSSVTLYGVIDTSIRYTTNQPSANGPRSQIALSDGAFNGPRWGLRGAEDLGSGNKAIFTLESGFASDTGKSGQQGQLFGRQAWVGLSNGTVGTLKLGRQYGATYSFVSDVDPIGVGNYSEDSWESGLTGLRYDNTLDYSNQWGGFKVNGQYSLGEQAGNASRGRTMQLAATYDVGGLKIGGAGQQSRDANGNDLVLWTAGAKYTFGNITLHGYYIDSRRDAGFAIGAGGTSTPLANTSIGSNANTVLGANTQTSRRHDRLGAVGVTYQATPAMRFIATYMRDNVEGVAQGNSGIVQTGYLVAMYSLSKRTDVYVEADYSRLSAASITDPNSPLGTFGGANNRTGVGVGMRTRF</sequence>
<proteinExistence type="predicted"/>
<dbReference type="PANTHER" id="PTHR34501">
    <property type="entry name" value="PROTEIN YDDL-RELATED"/>
    <property type="match status" value="1"/>
</dbReference>
<comment type="caution">
    <text evidence="13">The sequence shown here is derived from an EMBL/GenBank/DDBJ whole genome shotgun (WGS) entry which is preliminary data.</text>
</comment>